<proteinExistence type="predicted"/>
<accession>A0A812M4T4</accession>
<dbReference type="CDD" id="cd18809">
    <property type="entry name" value="SF1_C_RecD"/>
    <property type="match status" value="1"/>
</dbReference>
<feature type="region of interest" description="Disordered" evidence="1">
    <location>
        <begin position="453"/>
        <end position="480"/>
    </location>
</feature>
<comment type="caution">
    <text evidence="2">The sequence shown here is derived from an EMBL/GenBank/DDBJ whole genome shotgun (WGS) entry which is preliminary data.</text>
</comment>
<feature type="compositionally biased region" description="Low complexity" evidence="1">
    <location>
        <begin position="392"/>
        <end position="401"/>
    </location>
</feature>
<sequence length="1471" mass="164400">VLRGFDPDIYDEALTRVGEVTPDMGDIHNLVVSGGGAAAPTRGTQTWCRGQADHPCCFAADGHGGRAQGTRAFGCLFCDAGSMERAVRTPQGRGSVVRLLKRWRATAPAVYEAALHRSVLTSLPLEMRSALIEPSQRALRASRGGPSKPDKDTVLSWRTSVLAPPTPAEVEDYKARVDSDREYVHKKFFPGHTRRVKHAQWTWRNPQSEDLQNRVQDLAPNDTGLPSACTSSSAVAMEAWCKRASWGLCAVCGSVQPQHLKEAACSRLPAAVIQRCKNCKKDKSKQIWVPWPEEVPEPLQGLSREIILALRPLEVDCGPEWKADYGYFFHSTMLRLAWSAQDVEEKIAGLDGAARRTAAKALPHVTLSLWVRLLGCSLLRRLSSSSYAATTPATATSSIATEPSCSGTRRRTTTGASARCDASRRRPWSAFSGLTCTGTGACATARLADVRRAARRQSAEPDDDGWSEDQAGEEEDVDPARRQSLKRNFLAKALGPIADYAGEYELLHFVFDLSTWSDVGGKKGALRGTPMWQAMKGAPWTPQYWKVRHAAALDMQAQCGHPVAFLTWAPFEWSAPYHEWLLRQMAQLGRQRLQLAGPETMHLAHILTELFREWVCGGGRKSGDASSTWRSALLGGVMEDGRRLKVNFIGRLEFQDGKRKEVTQSYHGRAAVHLHGLVFADSLAPMRLPDKASATVPEEGNPLRGYVLDGQAGRTGSGWPQHSGNNEYDAVQDKVRLHHTELDKKLGIRGYIPEVLDVLKCHQDLQLDRGSGLMLKYTATYLPKFGDGPGKELMDDASSGYGAARRVLFTFHPGEPEMWLLLANQTFPMFFMGGTMQPIIAPHPGMPVKPEYLQLYEAADWRCDMPLIEYLRKVNKKGAILEHIRKAYLRTDQRVPLQDFAVRFETFGEKIIAAEMVSMQNDKFYGQWMALHIPYKRLEDLLLPEIVQSVPDQVKFLACALHWAPELWRSAPRVREYMALRAHRDAYIETVVSMLQAQAFFIQQHLSGELRRVEAVAVPRSIADLFEERLDDLVFTAEQATFERNVNQRVDQALRLREVEDEQEYERLAGIIEEHGSMVACSGAPGTGKTAVLDRCIRRAQQRGARVLIALPTGVQRARMKQRHPDAELDTCHGAFLFHKPLAEAMGIMSCYDLIVIDEAPQLFEEHFDRLDEMWVAAGKAPCLVFAGDEWQLPPPDRTKRSLVRHPKWNLVRKIELHHIWRQHEDDPLQSKLTFLRKNRPTGTEGSTFVRDLCRNHKAWSGHHRPRAEDIQALMERTAGDTTVITCTRRGAALVNALAQEVLFKRAGQPALGRVAADWESNPANYDEDTGVLLDRCPEPWQLTLYAGLRVRLTRNMDKAHDFVNGMAATVLSFDPRYSALIVETETSETLCVYPVSDDNVPDGHVTYHPVRLGYADTVHKFQGAELRHVTFWPDCPGCAAAGYVALSRVRRDCDYLLGGCVAAEHFVPAM</sequence>
<feature type="region of interest" description="Disordered" evidence="1">
    <location>
        <begin position="392"/>
        <end position="420"/>
    </location>
</feature>
<dbReference type="Proteomes" id="UP000604046">
    <property type="component" value="Unassembled WGS sequence"/>
</dbReference>
<feature type="non-terminal residue" evidence="2">
    <location>
        <position position="1"/>
    </location>
</feature>
<feature type="compositionally biased region" description="Acidic residues" evidence="1">
    <location>
        <begin position="460"/>
        <end position="477"/>
    </location>
</feature>
<evidence type="ECO:0000313" key="2">
    <source>
        <dbReference type="EMBL" id="CAE7256994.1"/>
    </source>
</evidence>
<dbReference type="OrthoDB" id="410824at2759"/>
<organism evidence="2 3">
    <name type="scientific">Symbiodinium natans</name>
    <dbReference type="NCBI Taxonomy" id="878477"/>
    <lineage>
        <taxon>Eukaryota</taxon>
        <taxon>Sar</taxon>
        <taxon>Alveolata</taxon>
        <taxon>Dinophyceae</taxon>
        <taxon>Suessiales</taxon>
        <taxon>Symbiodiniaceae</taxon>
        <taxon>Symbiodinium</taxon>
    </lineage>
</organism>
<reference evidence="2" key="1">
    <citation type="submission" date="2021-02" db="EMBL/GenBank/DDBJ databases">
        <authorList>
            <person name="Dougan E. K."/>
            <person name="Rhodes N."/>
            <person name="Thang M."/>
            <person name="Chan C."/>
        </authorList>
    </citation>
    <scope>NUCLEOTIDE SEQUENCE</scope>
</reference>
<evidence type="ECO:0000256" key="1">
    <source>
        <dbReference type="SAM" id="MobiDB-lite"/>
    </source>
</evidence>
<name>A0A812M4T4_9DINO</name>
<dbReference type="Gene3D" id="3.40.50.300">
    <property type="entry name" value="P-loop containing nucleotide triphosphate hydrolases"/>
    <property type="match status" value="1"/>
</dbReference>
<dbReference type="Pfam" id="PF13604">
    <property type="entry name" value="AAA_30"/>
    <property type="match status" value="1"/>
</dbReference>
<dbReference type="SUPFAM" id="SSF52540">
    <property type="entry name" value="P-loop containing nucleoside triphosphate hydrolases"/>
    <property type="match status" value="2"/>
</dbReference>
<protein>
    <submittedName>
        <fullName evidence="2">Uncharacterized protein</fullName>
    </submittedName>
</protein>
<keyword evidence="3" id="KW-1185">Reference proteome</keyword>
<dbReference type="InterPro" id="IPR027417">
    <property type="entry name" value="P-loop_NTPase"/>
</dbReference>
<evidence type="ECO:0000313" key="3">
    <source>
        <dbReference type="Proteomes" id="UP000604046"/>
    </source>
</evidence>
<gene>
    <name evidence="2" type="ORF">SNAT2548_LOCUS13239</name>
</gene>
<dbReference type="EMBL" id="CAJNDS010001373">
    <property type="protein sequence ID" value="CAE7256994.1"/>
    <property type="molecule type" value="Genomic_DNA"/>
</dbReference>